<evidence type="ECO:0000313" key="6">
    <source>
        <dbReference type="Proteomes" id="UP000186804"/>
    </source>
</evidence>
<dbReference type="InterPro" id="IPR043129">
    <property type="entry name" value="ATPase_NBD"/>
</dbReference>
<dbReference type="SUPFAM" id="SSF53067">
    <property type="entry name" value="Actin-like ATPase domain"/>
    <property type="match status" value="1"/>
</dbReference>
<dbReference type="PANTHER" id="PTHR12280">
    <property type="entry name" value="PANTOTHENATE KINASE"/>
    <property type="match status" value="1"/>
</dbReference>
<dbReference type="AlphaFoldDB" id="A0A1J4MS99"/>
<feature type="transmembrane region" description="Helical" evidence="4">
    <location>
        <begin position="404"/>
        <end position="423"/>
    </location>
</feature>
<keyword evidence="3" id="KW-0173">Coenzyme A biosynthesis</keyword>
<proteinExistence type="predicted"/>
<name>A0A1J4MS99_9CRYT</name>
<dbReference type="PANTHER" id="PTHR12280:SF20">
    <property type="entry name" value="4'-PHOSPHOPANTETHEINE PHOSPHATASE"/>
    <property type="match status" value="1"/>
</dbReference>
<keyword evidence="1" id="KW-0547">Nucleotide-binding</keyword>
<comment type="caution">
    <text evidence="5">The sequence shown here is derived from an EMBL/GenBank/DDBJ whole genome shotgun (WGS) entry which is preliminary data.</text>
</comment>
<dbReference type="GO" id="GO:0005634">
    <property type="term" value="C:nucleus"/>
    <property type="evidence" value="ECO:0007669"/>
    <property type="project" value="TreeGrafter"/>
</dbReference>
<protein>
    <recommendedName>
        <fullName evidence="7">Pantothenate kinase</fullName>
    </recommendedName>
</protein>
<gene>
    <name evidence="5" type="ORF">cand_020960</name>
</gene>
<organism evidence="5 6">
    <name type="scientific">Cryptosporidium andersoni</name>
    <dbReference type="NCBI Taxonomy" id="117008"/>
    <lineage>
        <taxon>Eukaryota</taxon>
        <taxon>Sar</taxon>
        <taxon>Alveolata</taxon>
        <taxon>Apicomplexa</taxon>
        <taxon>Conoidasida</taxon>
        <taxon>Coccidia</taxon>
        <taxon>Eucoccidiorida</taxon>
        <taxon>Eimeriorina</taxon>
        <taxon>Cryptosporidiidae</taxon>
        <taxon>Cryptosporidium</taxon>
    </lineage>
</organism>
<keyword evidence="4" id="KW-0812">Transmembrane</keyword>
<dbReference type="RefSeq" id="XP_067068960.1">
    <property type="nucleotide sequence ID" value="XM_067212326.1"/>
</dbReference>
<dbReference type="GeneID" id="92366280"/>
<dbReference type="GO" id="GO:0004594">
    <property type="term" value="F:pantothenate kinase activity"/>
    <property type="evidence" value="ECO:0007669"/>
    <property type="project" value="TreeGrafter"/>
</dbReference>
<evidence type="ECO:0000256" key="2">
    <source>
        <dbReference type="ARBA" id="ARBA00022840"/>
    </source>
</evidence>
<reference evidence="5 6" key="1">
    <citation type="submission" date="2016-10" db="EMBL/GenBank/DDBJ databases">
        <title>Reductive evolution of mitochondrial metabolism and differential evolution of invasion-related proteins in Cryptosporidium.</title>
        <authorList>
            <person name="Liu S."/>
            <person name="Roellig D.M."/>
            <person name="Guo Y."/>
            <person name="Li N."/>
            <person name="Frace M.A."/>
            <person name="Tang K."/>
            <person name="Zhang L."/>
            <person name="Feng Y."/>
            <person name="Xiao L."/>
        </authorList>
    </citation>
    <scope>NUCLEOTIDE SEQUENCE [LARGE SCALE GENOMIC DNA]</scope>
    <source>
        <strain evidence="5">30847</strain>
    </source>
</reference>
<evidence type="ECO:0000256" key="3">
    <source>
        <dbReference type="ARBA" id="ARBA00022993"/>
    </source>
</evidence>
<keyword evidence="6" id="KW-1185">Reference proteome</keyword>
<dbReference type="Proteomes" id="UP000186804">
    <property type="component" value="Unassembled WGS sequence"/>
</dbReference>
<sequence length="462" mass="53918">MGNTVSLELLDKSIKIGVISRFKRDCKYNNKGDCFTYNSINDKFKFINNYAKCIDIITNNKYIEVLRSFPLNNFYINYDNSVDFEYSLLTFQYSIQNITVLLNSLKNYLSDIIYICFCPNNDENCDNFMDLTNILLEYSIVYEVIKTDHITCMIRGIEFTLRYFLEPIIFNYSDNTESFIVNSWKCLDVNVINTEIPTECEAHLIGDKWKPYILVDTMWNTSYYHVNCGYKYEVIGRSLIGESSFWNLLNILCPEIASINDINYAISVGDIRNCDILVNDIYGTSYKSINLHKDKIASCMGKLQSYEINSSLFNIPLPKYHLDNSISKFYYRNYNSSKSLKDQFNVYKTCKTKYYKSNNLSDNNTEIESLKFKIHQEDITKSLLTMIGHSIIYKAFIHAELIDVSTIIVSGFYIMIPNLLLVMQNSVYKWSNKKIKIYFVKDPHLLVSVGSIFNFIALQYIK</sequence>
<evidence type="ECO:0000256" key="1">
    <source>
        <dbReference type="ARBA" id="ARBA00022741"/>
    </source>
</evidence>
<dbReference type="GO" id="GO:0015937">
    <property type="term" value="P:coenzyme A biosynthetic process"/>
    <property type="evidence" value="ECO:0007669"/>
    <property type="project" value="UniProtKB-KW"/>
</dbReference>
<dbReference type="Gene3D" id="3.30.420.40">
    <property type="match status" value="1"/>
</dbReference>
<evidence type="ECO:0008006" key="7">
    <source>
        <dbReference type="Google" id="ProtNLM"/>
    </source>
</evidence>
<accession>A0A1J4MS99</accession>
<evidence type="ECO:0000256" key="4">
    <source>
        <dbReference type="SAM" id="Phobius"/>
    </source>
</evidence>
<dbReference type="EMBL" id="LRBS01000045">
    <property type="protein sequence ID" value="OII77114.1"/>
    <property type="molecule type" value="Genomic_DNA"/>
</dbReference>
<dbReference type="OrthoDB" id="498611at2759"/>
<keyword evidence="2" id="KW-0067">ATP-binding</keyword>
<dbReference type="Gene3D" id="6.10.10.60">
    <property type="match status" value="1"/>
</dbReference>
<feature type="transmembrane region" description="Helical" evidence="4">
    <location>
        <begin position="444"/>
        <end position="461"/>
    </location>
</feature>
<evidence type="ECO:0000313" key="5">
    <source>
        <dbReference type="EMBL" id="OII77114.1"/>
    </source>
</evidence>
<dbReference type="InterPro" id="IPR004567">
    <property type="entry name" value="Type_II_PanK"/>
</dbReference>
<dbReference type="GO" id="GO:0005829">
    <property type="term" value="C:cytosol"/>
    <property type="evidence" value="ECO:0007669"/>
    <property type="project" value="TreeGrafter"/>
</dbReference>
<dbReference type="Pfam" id="PF03630">
    <property type="entry name" value="Fumble"/>
    <property type="match status" value="1"/>
</dbReference>
<keyword evidence="4" id="KW-0472">Membrane</keyword>
<keyword evidence="4" id="KW-1133">Transmembrane helix</keyword>
<dbReference type="VEuPathDB" id="CryptoDB:cand_020960"/>
<dbReference type="GO" id="GO:0005524">
    <property type="term" value="F:ATP binding"/>
    <property type="evidence" value="ECO:0007669"/>
    <property type="project" value="UniProtKB-KW"/>
</dbReference>